<comment type="caution">
    <text evidence="1">The sequence shown here is derived from an EMBL/GenBank/DDBJ whole genome shotgun (WGS) entry which is preliminary data.</text>
</comment>
<keyword evidence="2" id="KW-1185">Reference proteome</keyword>
<accession>A0ACB6RB28</accession>
<reference evidence="1" key="1">
    <citation type="journal article" date="2020" name="Stud. Mycol.">
        <title>101 Dothideomycetes genomes: a test case for predicting lifestyles and emergence of pathogens.</title>
        <authorList>
            <person name="Haridas S."/>
            <person name="Albert R."/>
            <person name="Binder M."/>
            <person name="Bloem J."/>
            <person name="Labutti K."/>
            <person name="Salamov A."/>
            <person name="Andreopoulos B."/>
            <person name="Baker S."/>
            <person name="Barry K."/>
            <person name="Bills G."/>
            <person name="Bluhm B."/>
            <person name="Cannon C."/>
            <person name="Castanera R."/>
            <person name="Culley D."/>
            <person name="Daum C."/>
            <person name="Ezra D."/>
            <person name="Gonzalez J."/>
            <person name="Henrissat B."/>
            <person name="Kuo A."/>
            <person name="Liang C."/>
            <person name="Lipzen A."/>
            <person name="Lutzoni F."/>
            <person name="Magnuson J."/>
            <person name="Mondo S."/>
            <person name="Nolan M."/>
            <person name="Ohm R."/>
            <person name="Pangilinan J."/>
            <person name="Park H.-J."/>
            <person name="Ramirez L."/>
            <person name="Alfaro M."/>
            <person name="Sun H."/>
            <person name="Tritt A."/>
            <person name="Yoshinaga Y."/>
            <person name="Zwiers L.-H."/>
            <person name="Turgeon B."/>
            <person name="Goodwin S."/>
            <person name="Spatafora J."/>
            <person name="Crous P."/>
            <person name="Grigoriev I."/>
        </authorList>
    </citation>
    <scope>NUCLEOTIDE SEQUENCE</scope>
    <source>
        <strain evidence="1">ATCC 200398</strain>
    </source>
</reference>
<proteinExistence type="predicted"/>
<dbReference type="Proteomes" id="UP000799755">
    <property type="component" value="Unassembled WGS sequence"/>
</dbReference>
<organism evidence="1 2">
    <name type="scientific">Lindgomyces ingoldianus</name>
    <dbReference type="NCBI Taxonomy" id="673940"/>
    <lineage>
        <taxon>Eukaryota</taxon>
        <taxon>Fungi</taxon>
        <taxon>Dikarya</taxon>
        <taxon>Ascomycota</taxon>
        <taxon>Pezizomycotina</taxon>
        <taxon>Dothideomycetes</taxon>
        <taxon>Pleosporomycetidae</taxon>
        <taxon>Pleosporales</taxon>
        <taxon>Lindgomycetaceae</taxon>
        <taxon>Lindgomyces</taxon>
    </lineage>
</organism>
<name>A0ACB6RB28_9PLEO</name>
<evidence type="ECO:0000313" key="1">
    <source>
        <dbReference type="EMBL" id="KAF2475958.1"/>
    </source>
</evidence>
<gene>
    <name evidence="1" type="ORF">BDR25DRAFT_350245</name>
</gene>
<evidence type="ECO:0000313" key="2">
    <source>
        <dbReference type="Proteomes" id="UP000799755"/>
    </source>
</evidence>
<dbReference type="EMBL" id="MU003495">
    <property type="protein sequence ID" value="KAF2475958.1"/>
    <property type="molecule type" value="Genomic_DNA"/>
</dbReference>
<protein>
    <submittedName>
        <fullName evidence="1">Uncharacterized protein</fullName>
    </submittedName>
</protein>
<sequence length="604" mass="67866">MNTPRLNTRRRKTDAPRMVRGCRSSYVQIEYFSEPNTDPIIDTEKALRTQQNRASSTADAVATDRYAKIGPLTFWIIPISLIYELESIGYGSPELIGLQSILKDEEPDLTTMRFGIDLLLLCFAFVSVNTEAVQDKCPKTEYACLDVINSSQCIEQLVIERLAPVTKEAMVKCVEYEGTVTNLPGATKFCRCPGWRLRGAPPRGDMPWLIAAPVAVRCEMRQRILFYPGDLPFIIDDSILHHSCCIDNQRRAEAINPMFRSLQIETVEFSTKLVFKKSRRFTHIGALEGLNAPGSVNFLPKEGLSLHNQQSLKDFGKPTSFFTVDECMSSAARRVAKREEDVACVRNDSFIDPLTVKGAPFDSDIEERNTRGLPNSFTGLYYGRPVWLTHSGLQFFKPYRLSHVSYAILYPYLTIHWFNSPCLDLNTPSCKIVQSFANQGKSEPAFSLITMRESVAIFNGRVLGTISGDTKVIDAYRGISENGVKDHLENGISSIFGTGYPNQCDRIPVRIFVLDRLALHIRLSTTYISSNSTGLGIIRGTLAVRLFVSAKHEQISHPGALEKKLKNRKWLIIYHLRYNVLAAIGRIIQADTLPKGISFTCLRL</sequence>